<keyword evidence="2 4" id="KW-0646">Protease inhibitor</keyword>
<dbReference type="InterPro" id="IPR000010">
    <property type="entry name" value="Cystatin_dom"/>
</dbReference>
<comment type="caution">
    <text evidence="6">The sequence shown here is derived from an EMBL/GenBank/DDBJ whole genome shotgun (WGS) entry which is preliminary data.</text>
</comment>
<evidence type="ECO:0000256" key="2">
    <source>
        <dbReference type="ARBA" id="ARBA00022690"/>
    </source>
</evidence>
<proteinExistence type="inferred from homology"/>
<evidence type="ECO:0000256" key="3">
    <source>
        <dbReference type="ARBA" id="ARBA00022704"/>
    </source>
</evidence>
<dbReference type="OrthoDB" id="1908104at2759"/>
<evidence type="ECO:0000256" key="1">
    <source>
        <dbReference type="ARBA" id="ARBA00007233"/>
    </source>
</evidence>
<dbReference type="PANTHER" id="PTHR11413">
    <property type="entry name" value="CYSTATIN FAMILY MEMBER"/>
    <property type="match status" value="1"/>
</dbReference>
<dbReference type="Gene3D" id="3.10.450.10">
    <property type="match status" value="1"/>
</dbReference>
<evidence type="ECO:0000313" key="6">
    <source>
        <dbReference type="EMBL" id="RLM93799.1"/>
    </source>
</evidence>
<dbReference type="PROSITE" id="PS00287">
    <property type="entry name" value="CYSTATIN"/>
    <property type="match status" value="1"/>
</dbReference>
<dbReference type="Pfam" id="PF16845">
    <property type="entry name" value="SQAPI"/>
    <property type="match status" value="1"/>
</dbReference>
<dbReference type="SUPFAM" id="SSF54403">
    <property type="entry name" value="Cystatin/monellin"/>
    <property type="match status" value="1"/>
</dbReference>
<feature type="domain" description="Cystatin" evidence="5">
    <location>
        <begin position="14"/>
        <end position="114"/>
    </location>
</feature>
<evidence type="ECO:0000259" key="5">
    <source>
        <dbReference type="SMART" id="SM00043"/>
    </source>
</evidence>
<accession>A0A3L6R2T2</accession>
<dbReference type="InterPro" id="IPR018073">
    <property type="entry name" value="Prot_inh_cystat_CS"/>
</dbReference>
<organism evidence="6 7">
    <name type="scientific">Panicum miliaceum</name>
    <name type="common">Proso millet</name>
    <name type="synonym">Broomcorn millet</name>
    <dbReference type="NCBI Taxonomy" id="4540"/>
    <lineage>
        <taxon>Eukaryota</taxon>
        <taxon>Viridiplantae</taxon>
        <taxon>Streptophyta</taxon>
        <taxon>Embryophyta</taxon>
        <taxon>Tracheophyta</taxon>
        <taxon>Spermatophyta</taxon>
        <taxon>Magnoliopsida</taxon>
        <taxon>Liliopsida</taxon>
        <taxon>Poales</taxon>
        <taxon>Poaceae</taxon>
        <taxon>PACMAD clade</taxon>
        <taxon>Panicoideae</taxon>
        <taxon>Panicodae</taxon>
        <taxon>Paniceae</taxon>
        <taxon>Panicinae</taxon>
        <taxon>Panicum</taxon>
        <taxon>Panicum sect. Panicum</taxon>
    </lineage>
</organism>
<dbReference type="STRING" id="4540.A0A3L6R2T2"/>
<keyword evidence="3 4" id="KW-0789">Thiol protease inhibitor</keyword>
<comment type="similarity">
    <text evidence="1 4">Belongs to the cystatin family. Phytocystatin subfamily.</text>
</comment>
<dbReference type="EMBL" id="PQIB02000010">
    <property type="protein sequence ID" value="RLM93799.1"/>
    <property type="molecule type" value="Genomic_DNA"/>
</dbReference>
<reference evidence="7" key="1">
    <citation type="journal article" date="2019" name="Nat. Commun.">
        <title>The genome of broomcorn millet.</title>
        <authorList>
            <person name="Zou C."/>
            <person name="Miki D."/>
            <person name="Li D."/>
            <person name="Tang Q."/>
            <person name="Xiao L."/>
            <person name="Rajput S."/>
            <person name="Deng P."/>
            <person name="Jia W."/>
            <person name="Huang R."/>
            <person name="Zhang M."/>
            <person name="Sun Y."/>
            <person name="Hu J."/>
            <person name="Fu X."/>
            <person name="Schnable P.S."/>
            <person name="Li F."/>
            <person name="Zhang H."/>
            <person name="Feng B."/>
            <person name="Zhu X."/>
            <person name="Liu R."/>
            <person name="Schnable J.C."/>
            <person name="Zhu J.-K."/>
            <person name="Zhang H."/>
        </authorList>
    </citation>
    <scope>NUCLEOTIDE SEQUENCE [LARGE SCALE GENOMIC DNA]</scope>
</reference>
<gene>
    <name evidence="6" type="ORF">C2845_PM08G28550</name>
</gene>
<dbReference type="SMART" id="SM00043">
    <property type="entry name" value="CY"/>
    <property type="match status" value="1"/>
</dbReference>
<dbReference type="AlphaFoldDB" id="A0A3L6R2T2"/>
<dbReference type="CDD" id="cd00042">
    <property type="entry name" value="CY"/>
    <property type="match status" value="1"/>
</dbReference>
<sequence>MKAAALALAGESDLRCGGVRDAPGCENDPGAIDLARFAVDAHNKNAVTTLAPVLLFDSQLEFEKLVKVKEQLVSGTLYYFTIEAKDGEAKKFYEAKVYECPWRNLTELRDFKPADC</sequence>
<dbReference type="GO" id="GO:0004869">
    <property type="term" value="F:cysteine-type endopeptidase inhibitor activity"/>
    <property type="evidence" value="ECO:0007669"/>
    <property type="project" value="UniProtKB-KW"/>
</dbReference>
<dbReference type="InterPro" id="IPR027214">
    <property type="entry name" value="Cystatin"/>
</dbReference>
<evidence type="ECO:0000313" key="7">
    <source>
        <dbReference type="Proteomes" id="UP000275267"/>
    </source>
</evidence>
<evidence type="ECO:0000256" key="4">
    <source>
        <dbReference type="RuleBase" id="RU362130"/>
    </source>
</evidence>
<dbReference type="Proteomes" id="UP000275267">
    <property type="component" value="Unassembled WGS sequence"/>
</dbReference>
<name>A0A3L6R2T2_PANMI</name>
<protein>
    <recommendedName>
        <fullName evidence="4">Cysteine proteinase inhibitor</fullName>
    </recommendedName>
</protein>
<dbReference type="PANTHER" id="PTHR11413:SF110">
    <property type="entry name" value="CYSTEINE PROTEINASE INHIBITOR 6"/>
    <property type="match status" value="1"/>
</dbReference>
<dbReference type="InterPro" id="IPR046350">
    <property type="entry name" value="Cystatin_sf"/>
</dbReference>
<keyword evidence="7" id="KW-1185">Reference proteome</keyword>